<dbReference type="GO" id="GO:0009279">
    <property type="term" value="C:cell outer membrane"/>
    <property type="evidence" value="ECO:0007669"/>
    <property type="project" value="UniProtKB-SubCell"/>
</dbReference>
<dbReference type="SUPFAM" id="SSF49478">
    <property type="entry name" value="Cna protein B-type domain"/>
    <property type="match status" value="1"/>
</dbReference>
<dbReference type="Pfam" id="PF14905">
    <property type="entry name" value="OMP_b-brl_3"/>
    <property type="match status" value="1"/>
</dbReference>
<keyword evidence="6" id="KW-1185">Reference proteome</keyword>
<keyword evidence="2" id="KW-0472">Membrane</keyword>
<dbReference type="Gene3D" id="2.40.170.20">
    <property type="entry name" value="TonB-dependent receptor, beta-barrel domain"/>
    <property type="match status" value="1"/>
</dbReference>
<dbReference type="InterPro" id="IPR036942">
    <property type="entry name" value="Beta-barrel_TonB_sf"/>
</dbReference>
<evidence type="ECO:0000313" key="6">
    <source>
        <dbReference type="Proteomes" id="UP000078459"/>
    </source>
</evidence>
<dbReference type="PANTHER" id="PTHR40980:SF4">
    <property type="entry name" value="TONB-DEPENDENT RECEPTOR-LIKE BETA-BARREL DOMAIN-CONTAINING PROTEIN"/>
    <property type="match status" value="1"/>
</dbReference>
<feature type="domain" description="Outer membrane protein beta-barrel" evidence="4">
    <location>
        <begin position="390"/>
        <end position="791"/>
    </location>
</feature>
<dbReference type="EMBL" id="LWHJ01000028">
    <property type="protein sequence ID" value="OAQ39064.1"/>
    <property type="molecule type" value="Genomic_DNA"/>
</dbReference>
<dbReference type="Proteomes" id="UP000078459">
    <property type="component" value="Unassembled WGS sequence"/>
</dbReference>
<organism evidence="5 6">
    <name type="scientific">Pedobacter psychrophilus</name>
    <dbReference type="NCBI Taxonomy" id="1826909"/>
    <lineage>
        <taxon>Bacteria</taxon>
        <taxon>Pseudomonadati</taxon>
        <taxon>Bacteroidota</taxon>
        <taxon>Sphingobacteriia</taxon>
        <taxon>Sphingobacteriales</taxon>
        <taxon>Sphingobacteriaceae</taxon>
        <taxon>Pedobacter</taxon>
    </lineage>
</organism>
<reference evidence="5 6" key="2">
    <citation type="submission" date="2016-06" db="EMBL/GenBank/DDBJ databases">
        <title>Pedobacter psychrophilus sp. nov., isolated from Antarctic fragmentary rock.</title>
        <authorList>
            <person name="Svec P."/>
        </authorList>
    </citation>
    <scope>NUCLEOTIDE SEQUENCE [LARGE SCALE GENOMIC DNA]</scope>
    <source>
        <strain evidence="5 6">CCM 8644</strain>
    </source>
</reference>
<comment type="caution">
    <text evidence="5">The sequence shown here is derived from an EMBL/GenBank/DDBJ whole genome shotgun (WGS) entry which is preliminary data.</text>
</comment>
<sequence length="817" mass="92721">MFNIASLMIKLVVLFLLLIFCFTWGFSQNKTAVINGKVLNHENPAIGFYVFLINYRDSAIVKSTTTNNKGYFNFDNLKEGKYLIALINTGYQNKYSEIITIDRDTKLVSLPDLTLKKPDKNLNEVIVSTSKPYIERKLGKTVLNLESNVFGLGSTGFEVFETLPGINIKSTELSLNGKSNIAVFIDDKPSNLTGENLIEYLKNLPTNNIEKIEIIDGNSAKYDAAYNGGIINIKFKKGKNIGTNSTISTGGGLGLNYRYNTSININKRTAKSNLYLNYDFAKIKALDQTFLNRTINSNPLGRSAFSKTIIDVSNNDIKTRNNHSAILGYDYQIDDKQSLSLLMNAFSNRMFSDELNQSLISHDELDSTINSTSLENRLLTNLSGNIRYKKDLDKKGKTFTSAMDFLTFNRNSEEDLNSVYLNHNNAEYKAPLLFNNQTPSKINIISGNIDYAIPTKKALLEFGFKANTVRISNSRMINIQSGKTYIQNPNINFNYQENIIAGYSNYAYKNDKYSISAGLRLEQTFASGDTSVNSSLIDRNYFSLFPNLSLTKQLNKKNKLALNYNKGITRPRYDQINPFSYFLDQFTYNQGNAQLRPSTINSTKLEWELDAKYVFDAHYNYTNNFIYTVYKQDFRNNVAIASMQNFDYRQSIGISLSVPITVAKWYELGLYAEGNKEYFKYLDASNISIFNSSLNASLMLNHNFQLPKAIKATINMLYETPTAYAVYSFKPLYFMNIGFSKTVFDKKGSIRLTATDIFNTNSNRYSTNLAGINLIAKDKTETQSVRLNFSYKIGKQTVKAYQKRKSIVEDEKIRVGQ</sequence>
<dbReference type="AlphaFoldDB" id="A0A179DDT5"/>
<evidence type="ECO:0000256" key="3">
    <source>
        <dbReference type="ARBA" id="ARBA00023237"/>
    </source>
</evidence>
<evidence type="ECO:0000259" key="4">
    <source>
        <dbReference type="Pfam" id="PF14905"/>
    </source>
</evidence>
<dbReference type="PANTHER" id="PTHR40980">
    <property type="entry name" value="PLUG DOMAIN-CONTAINING PROTEIN"/>
    <property type="match status" value="1"/>
</dbReference>
<evidence type="ECO:0000256" key="2">
    <source>
        <dbReference type="ARBA" id="ARBA00023136"/>
    </source>
</evidence>
<comment type="subcellular location">
    <subcellularLocation>
        <location evidence="1">Cell outer membrane</location>
    </subcellularLocation>
</comment>
<dbReference type="InterPro" id="IPR041700">
    <property type="entry name" value="OMP_b-brl_3"/>
</dbReference>
<dbReference type="STRING" id="1826909.A5893_10330"/>
<keyword evidence="3" id="KW-0998">Cell outer membrane</keyword>
<dbReference type="InterPro" id="IPR037066">
    <property type="entry name" value="Plug_dom_sf"/>
</dbReference>
<dbReference type="SUPFAM" id="SSF56935">
    <property type="entry name" value="Porins"/>
    <property type="match status" value="1"/>
</dbReference>
<dbReference type="InterPro" id="IPR013783">
    <property type="entry name" value="Ig-like_fold"/>
</dbReference>
<evidence type="ECO:0000256" key="1">
    <source>
        <dbReference type="ARBA" id="ARBA00004442"/>
    </source>
</evidence>
<proteinExistence type="predicted"/>
<protein>
    <recommendedName>
        <fullName evidence="4">Outer membrane protein beta-barrel domain-containing protein</fullName>
    </recommendedName>
</protein>
<dbReference type="Gene3D" id="2.60.40.10">
    <property type="entry name" value="Immunoglobulins"/>
    <property type="match status" value="1"/>
</dbReference>
<name>A0A179DDT5_9SPHI</name>
<accession>A0A179DDT5</accession>
<evidence type="ECO:0000313" key="5">
    <source>
        <dbReference type="EMBL" id="OAQ39064.1"/>
    </source>
</evidence>
<gene>
    <name evidence="5" type="ORF">A5893_10330</name>
</gene>
<reference evidence="5 6" key="1">
    <citation type="submission" date="2016-04" db="EMBL/GenBank/DDBJ databases">
        <authorList>
            <person name="Evans L.H."/>
            <person name="Alamgir A."/>
            <person name="Owens N."/>
            <person name="Weber N.D."/>
            <person name="Virtaneva K."/>
            <person name="Barbian K."/>
            <person name="Babar A."/>
            <person name="Rosenke K."/>
        </authorList>
    </citation>
    <scope>NUCLEOTIDE SEQUENCE [LARGE SCALE GENOMIC DNA]</scope>
    <source>
        <strain evidence="5 6">CCM 8644</strain>
    </source>
</reference>
<dbReference type="Gene3D" id="2.170.130.10">
    <property type="entry name" value="TonB-dependent receptor, plug domain"/>
    <property type="match status" value="1"/>
</dbReference>